<dbReference type="EMBL" id="BAAAES010000004">
    <property type="protein sequence ID" value="GAA0660507.1"/>
    <property type="molecule type" value="Genomic_DNA"/>
</dbReference>
<dbReference type="Gene3D" id="3.30.70.100">
    <property type="match status" value="2"/>
</dbReference>
<reference evidence="1 2" key="1">
    <citation type="journal article" date="2019" name="Int. J. Syst. Evol. Microbiol.">
        <title>The Global Catalogue of Microorganisms (GCM) 10K type strain sequencing project: providing services to taxonomists for standard genome sequencing and annotation.</title>
        <authorList>
            <consortium name="The Broad Institute Genomics Platform"/>
            <consortium name="The Broad Institute Genome Sequencing Center for Infectious Disease"/>
            <person name="Wu L."/>
            <person name="Ma J."/>
        </authorList>
    </citation>
    <scope>NUCLEOTIDE SEQUENCE [LARGE SCALE GENOMIC DNA]</scope>
    <source>
        <strain evidence="1 2">JCM 14603</strain>
    </source>
</reference>
<comment type="caution">
    <text evidence="1">The sequence shown here is derived from an EMBL/GenBank/DDBJ whole genome shotgun (WGS) entry which is preliminary data.</text>
</comment>
<keyword evidence="2" id="KW-1185">Reference proteome</keyword>
<accession>A0ABN1HNM9</accession>
<sequence length="238" mass="25914">MTYIDGFVVAVPTDRRDAYRDHAVRGWTLLHAAGAARQGEGWGDDVPHGTLTDFHRAVQAGEDETVVFSWIEYTDKAARNAAATQIMAAPGMDELAATMPFDGKRMIYGGFEVVVDTGATSPDTGYIDGFLIPARDKQAYLAMAMRAEAVFRDHGATRVVEAWGDDVAAGKVTGFPQALHLQDGETVVFSWIEWPSKAVRDAGMAKVMADARMQMPPDAMPFDGKRMVYGGFALLFQS</sequence>
<dbReference type="Proteomes" id="UP001500238">
    <property type="component" value="Unassembled WGS sequence"/>
</dbReference>
<dbReference type="RefSeq" id="WP_163958053.1">
    <property type="nucleotide sequence ID" value="NZ_BAAAES010000004.1"/>
</dbReference>
<dbReference type="InterPro" id="IPR011008">
    <property type="entry name" value="Dimeric_a/b-barrel"/>
</dbReference>
<dbReference type="InterPro" id="IPR009874">
    <property type="entry name" value="DUF1428"/>
</dbReference>
<proteinExistence type="predicted"/>
<dbReference type="Pfam" id="PF07237">
    <property type="entry name" value="DUF1428"/>
    <property type="match status" value="2"/>
</dbReference>
<evidence type="ECO:0000313" key="1">
    <source>
        <dbReference type="EMBL" id="GAA0660507.1"/>
    </source>
</evidence>
<name>A0ABN1HNM9_9SPHN</name>
<evidence type="ECO:0000313" key="2">
    <source>
        <dbReference type="Proteomes" id="UP001500238"/>
    </source>
</evidence>
<dbReference type="SUPFAM" id="SSF54909">
    <property type="entry name" value="Dimeric alpha+beta barrel"/>
    <property type="match status" value="2"/>
</dbReference>
<protein>
    <submittedName>
        <fullName evidence="1">DUF1428 domain-containing protein</fullName>
    </submittedName>
</protein>
<gene>
    <name evidence="1" type="ORF">GCM10009102_06390</name>
</gene>
<organism evidence="1 2">
    <name type="scientific">Sphingomonas insulae</name>
    <dbReference type="NCBI Taxonomy" id="424800"/>
    <lineage>
        <taxon>Bacteria</taxon>
        <taxon>Pseudomonadati</taxon>
        <taxon>Pseudomonadota</taxon>
        <taxon>Alphaproteobacteria</taxon>
        <taxon>Sphingomonadales</taxon>
        <taxon>Sphingomonadaceae</taxon>
        <taxon>Sphingomonas</taxon>
    </lineage>
</organism>